<evidence type="ECO:0000313" key="6">
    <source>
        <dbReference type="Proteomes" id="UP000007460"/>
    </source>
</evidence>
<keyword evidence="5" id="KW-0808">Transferase</keyword>
<dbReference type="EMBL" id="CP001751">
    <property type="protein sequence ID" value="ADE40781.1"/>
    <property type="molecule type" value="Genomic_DNA"/>
</dbReference>
<keyword evidence="1 4" id="KW-0812">Transmembrane</keyword>
<protein>
    <submittedName>
        <fullName evidence="5">Transporter, MFS superfamily</fullName>
        <ecNumber evidence="5">2.3.1.-</ecNumber>
    </submittedName>
</protein>
<name>D5BR45_PUNMI</name>
<dbReference type="AlphaFoldDB" id="D5BR45"/>
<keyword evidence="3 4" id="KW-0472">Membrane</keyword>
<keyword evidence="2 4" id="KW-1133">Transmembrane helix</keyword>
<feature type="transmembrane region" description="Helical" evidence="4">
    <location>
        <begin position="226"/>
        <end position="251"/>
    </location>
</feature>
<dbReference type="Proteomes" id="UP000007460">
    <property type="component" value="Chromosome"/>
</dbReference>
<sequence length="423" mass="46513">MLAYFNSLRKRPDVLLMVFAAAMPISFLSWSLLLNNFTIEVASFTGREIGILQSLREVPGFLSFLVVYILLVIAEQRLAFLSLIILGGGVAITGYFPTAIGLYITTIISSIGFHYYETCNQSLALQWLDKKTAPAVLGRIYGIGATAQVLTLGSIFIVYFIVSGQVSWSFLADSTGLVTSNDTYNMIYVATGMITAIMALAAWIIFPHFTEKVRQTRKIVLRQRYWLYYGLTFLAGARRQIFLVFASFLMVEKFEYSLIQVTALFLLNAIFNIWFAPIVGRLIGRIGERAALVFEYVGLVCVFVAYAFVENGTIAAGLYVVDHMFFAFAIAIKTYFQKIGDPADMASTASVAFTINHIAAVVVPVSFGFLWLTMPEAVFLAGAGMAALSLILSLNVPRHPDAGNEVVYGPRGQALSPASQPAE</sequence>
<evidence type="ECO:0000313" key="5">
    <source>
        <dbReference type="EMBL" id="ADE40781.1"/>
    </source>
</evidence>
<feature type="transmembrane region" description="Helical" evidence="4">
    <location>
        <begin position="140"/>
        <end position="162"/>
    </location>
</feature>
<feature type="transmembrane region" description="Helical" evidence="4">
    <location>
        <begin position="55"/>
        <end position="74"/>
    </location>
</feature>
<feature type="transmembrane region" description="Helical" evidence="4">
    <location>
        <begin position="348"/>
        <end position="371"/>
    </location>
</feature>
<dbReference type="GO" id="GO:0022857">
    <property type="term" value="F:transmembrane transporter activity"/>
    <property type="evidence" value="ECO:0007669"/>
    <property type="project" value="InterPro"/>
</dbReference>
<feature type="transmembrane region" description="Helical" evidence="4">
    <location>
        <begin position="377"/>
        <end position="396"/>
    </location>
</feature>
<feature type="transmembrane region" description="Helical" evidence="4">
    <location>
        <begin position="314"/>
        <end position="336"/>
    </location>
</feature>
<feature type="transmembrane region" description="Helical" evidence="4">
    <location>
        <begin position="14"/>
        <end position="34"/>
    </location>
</feature>
<dbReference type="InterPro" id="IPR011701">
    <property type="entry name" value="MFS"/>
</dbReference>
<dbReference type="STRING" id="488538.SAR116_2538"/>
<dbReference type="EC" id="2.3.1.-" evidence="5"/>
<proteinExistence type="predicted"/>
<keyword evidence="6" id="KW-1185">Reference proteome</keyword>
<evidence type="ECO:0000256" key="3">
    <source>
        <dbReference type="ARBA" id="ARBA00023136"/>
    </source>
</evidence>
<feature type="transmembrane region" description="Helical" evidence="4">
    <location>
        <begin position="80"/>
        <end position="104"/>
    </location>
</feature>
<dbReference type="KEGG" id="apb:SAR116_2538"/>
<dbReference type="InterPro" id="IPR036259">
    <property type="entry name" value="MFS_trans_sf"/>
</dbReference>
<dbReference type="SUPFAM" id="SSF103473">
    <property type="entry name" value="MFS general substrate transporter"/>
    <property type="match status" value="1"/>
</dbReference>
<organism evidence="5 6">
    <name type="scientific">Puniceispirillum marinum (strain IMCC1322)</name>
    <dbReference type="NCBI Taxonomy" id="488538"/>
    <lineage>
        <taxon>Bacteria</taxon>
        <taxon>Pseudomonadati</taxon>
        <taxon>Pseudomonadota</taxon>
        <taxon>Alphaproteobacteria</taxon>
        <taxon>Candidatus Puniceispirillales</taxon>
        <taxon>Candidatus Puniceispirillaceae</taxon>
        <taxon>Candidatus Puniceispirillum</taxon>
    </lineage>
</organism>
<dbReference type="GO" id="GO:0016746">
    <property type="term" value="F:acyltransferase activity"/>
    <property type="evidence" value="ECO:0007669"/>
    <property type="project" value="UniProtKB-KW"/>
</dbReference>
<feature type="transmembrane region" description="Helical" evidence="4">
    <location>
        <begin position="257"/>
        <end position="278"/>
    </location>
</feature>
<dbReference type="eggNOG" id="COG2223">
    <property type="taxonomic scope" value="Bacteria"/>
</dbReference>
<dbReference type="Gene3D" id="1.20.1250.20">
    <property type="entry name" value="MFS general substrate transporter like domains"/>
    <property type="match status" value="1"/>
</dbReference>
<reference evidence="5 6" key="1">
    <citation type="journal article" date="2010" name="J. Bacteriol.">
        <title>Complete genome sequence of "Candidatus Puniceispirillum marinum" IMCC1322, a representative of the SAR116 clade in the Alphaproteobacteria.</title>
        <authorList>
            <person name="Oh H.M."/>
            <person name="Kwon K.K."/>
            <person name="Kang I."/>
            <person name="Kang S.G."/>
            <person name="Lee J.H."/>
            <person name="Kim S.J."/>
            <person name="Cho J.C."/>
        </authorList>
    </citation>
    <scope>NUCLEOTIDE SEQUENCE [LARGE SCALE GENOMIC DNA]</scope>
    <source>
        <strain evidence="5 6">IMCC1322</strain>
    </source>
</reference>
<keyword evidence="5" id="KW-0012">Acyltransferase</keyword>
<evidence type="ECO:0000256" key="2">
    <source>
        <dbReference type="ARBA" id="ARBA00022989"/>
    </source>
</evidence>
<evidence type="ECO:0000256" key="1">
    <source>
        <dbReference type="ARBA" id="ARBA00022692"/>
    </source>
</evidence>
<dbReference type="Pfam" id="PF07690">
    <property type="entry name" value="MFS_1"/>
    <property type="match status" value="1"/>
</dbReference>
<feature type="transmembrane region" description="Helical" evidence="4">
    <location>
        <begin position="290"/>
        <end position="308"/>
    </location>
</feature>
<evidence type="ECO:0000256" key="4">
    <source>
        <dbReference type="SAM" id="Phobius"/>
    </source>
</evidence>
<feature type="transmembrane region" description="Helical" evidence="4">
    <location>
        <begin position="186"/>
        <end position="206"/>
    </location>
</feature>
<accession>D5BR45</accession>
<gene>
    <name evidence="5" type="ordered locus">SAR116_2538</name>
</gene>
<dbReference type="RefSeq" id="WP_013047407.1">
    <property type="nucleotide sequence ID" value="NC_014010.1"/>
</dbReference>
<dbReference type="HOGENOM" id="CLU_057648_0_0_5"/>